<dbReference type="Proteomes" id="UP000053676">
    <property type="component" value="Unassembled WGS sequence"/>
</dbReference>
<sequence>MDSDETDVEVSFSTRRCRSTPASTIIVANTPTSSNDEGEV</sequence>
<gene>
    <name evidence="1" type="ORF">NECAME_17987</name>
</gene>
<dbReference type="EMBL" id="KI659019">
    <property type="protein sequence ID" value="ETN80649.1"/>
    <property type="molecule type" value="Genomic_DNA"/>
</dbReference>
<dbReference type="KEGG" id="nai:NECAME_17987"/>
<organism evidence="1 2">
    <name type="scientific">Necator americanus</name>
    <name type="common">Human hookworm</name>
    <dbReference type="NCBI Taxonomy" id="51031"/>
    <lineage>
        <taxon>Eukaryota</taxon>
        <taxon>Metazoa</taxon>
        <taxon>Ecdysozoa</taxon>
        <taxon>Nematoda</taxon>
        <taxon>Chromadorea</taxon>
        <taxon>Rhabditida</taxon>
        <taxon>Rhabditina</taxon>
        <taxon>Rhabditomorpha</taxon>
        <taxon>Strongyloidea</taxon>
        <taxon>Ancylostomatidae</taxon>
        <taxon>Bunostominae</taxon>
        <taxon>Necator</taxon>
    </lineage>
</organism>
<reference evidence="2" key="1">
    <citation type="journal article" date="2014" name="Nat. Genet.">
        <title>Genome of the human hookworm Necator americanus.</title>
        <authorList>
            <person name="Tang Y.T."/>
            <person name="Gao X."/>
            <person name="Rosa B.A."/>
            <person name="Abubucker S."/>
            <person name="Hallsworth-Pepin K."/>
            <person name="Martin J."/>
            <person name="Tyagi R."/>
            <person name="Heizer E."/>
            <person name="Zhang X."/>
            <person name="Bhonagiri-Palsikar V."/>
            <person name="Minx P."/>
            <person name="Warren W.C."/>
            <person name="Wang Q."/>
            <person name="Zhan B."/>
            <person name="Hotez P.J."/>
            <person name="Sternberg P.W."/>
            <person name="Dougall A."/>
            <person name="Gaze S.T."/>
            <person name="Mulvenna J."/>
            <person name="Sotillo J."/>
            <person name="Ranganathan S."/>
            <person name="Rabelo E.M."/>
            <person name="Wilson R.K."/>
            <person name="Felgner P.L."/>
            <person name="Bethony J."/>
            <person name="Hawdon J.M."/>
            <person name="Gasser R.B."/>
            <person name="Loukas A."/>
            <person name="Mitreva M."/>
        </authorList>
    </citation>
    <scope>NUCLEOTIDE SEQUENCE [LARGE SCALE GENOMIC DNA]</scope>
</reference>
<dbReference type="AlphaFoldDB" id="W2TGC3"/>
<keyword evidence="2" id="KW-1185">Reference proteome</keyword>
<name>W2TGC3_NECAM</name>
<proteinExistence type="predicted"/>
<evidence type="ECO:0000313" key="2">
    <source>
        <dbReference type="Proteomes" id="UP000053676"/>
    </source>
</evidence>
<protein>
    <submittedName>
        <fullName evidence="1">Uncharacterized protein</fullName>
    </submittedName>
</protein>
<accession>W2TGC3</accession>
<evidence type="ECO:0000313" key="1">
    <source>
        <dbReference type="EMBL" id="ETN80649.1"/>
    </source>
</evidence>